<dbReference type="InterPro" id="IPR001279">
    <property type="entry name" value="Metallo-B-lactamas"/>
</dbReference>
<proteinExistence type="predicted"/>
<accession>A0ABS9GUP0</accession>
<dbReference type="RefSeq" id="WP_236331413.1">
    <property type="nucleotide sequence ID" value="NZ_JAKIJS010000001.1"/>
</dbReference>
<dbReference type="EMBL" id="JAKIJS010000001">
    <property type="protein sequence ID" value="MCF6136558.1"/>
    <property type="molecule type" value="Genomic_DNA"/>
</dbReference>
<keyword evidence="3" id="KW-1185">Reference proteome</keyword>
<protein>
    <recommendedName>
        <fullName evidence="1">Metallo-beta-lactamase domain-containing protein</fullName>
    </recommendedName>
</protein>
<dbReference type="SUPFAM" id="SSF57802">
    <property type="entry name" value="Rubredoxin-like"/>
    <property type="match status" value="1"/>
</dbReference>
<sequence>MSKFVCTTCGVQYPESNLPPESCPICVEERQYVNPKGQEWTTLGEMRESGNFTNKIVKEEENLYSIKTSPAFGIAQTAYLITENGFNVLWDCITYLDAQTVEQINQLGGIDAIAMSHPHYYSTIADWAETFDAPIYIHGDDRQWVMEPSNRIEFWTGEQLALEASISLHRLGGHFAGGAVLHWLGGKEGLGILLTGDIIQVVADQDWVSFMYSYPNLIPLPASKVADIASRVEGLTFDRIYNAFHKIVSQNAGEAVQRSAKRYIDALEGRLFTT</sequence>
<reference evidence="2 3" key="1">
    <citation type="submission" date="2022-01" db="EMBL/GenBank/DDBJ databases">
        <title>Alkalihalobacillus sp. EGI L200015, a novel bacterium isolated from a salt lake sediment.</title>
        <authorList>
            <person name="Gao L."/>
            <person name="Fang B.-Z."/>
            <person name="Li W.-J."/>
        </authorList>
    </citation>
    <scope>NUCLEOTIDE SEQUENCE [LARGE SCALE GENOMIC DNA]</scope>
    <source>
        <strain evidence="2 3">KCTC 12718</strain>
    </source>
</reference>
<name>A0ABS9GUP0_9BACL</name>
<dbReference type="SUPFAM" id="SSF56281">
    <property type="entry name" value="Metallo-hydrolase/oxidoreductase"/>
    <property type="match status" value="1"/>
</dbReference>
<gene>
    <name evidence="2" type="ORF">L2716_02370</name>
</gene>
<dbReference type="SMART" id="SM00849">
    <property type="entry name" value="Lactamase_B"/>
    <property type="match status" value="1"/>
</dbReference>
<feature type="domain" description="Metallo-beta-lactamase" evidence="1">
    <location>
        <begin position="75"/>
        <end position="244"/>
    </location>
</feature>
<evidence type="ECO:0000259" key="1">
    <source>
        <dbReference type="SMART" id="SM00849"/>
    </source>
</evidence>
<dbReference type="PANTHER" id="PTHR36839:SF1">
    <property type="entry name" value="METALLO-BETA-LACTAMASE FAMILY PROTEIN (AFU_ORTHOLOGUE AFUA_5G12770)"/>
    <property type="match status" value="1"/>
</dbReference>
<dbReference type="PANTHER" id="PTHR36839">
    <property type="entry name" value="METALLO-BETA-LACTAMASE FAMILY PROTEIN (AFU_ORTHOLOGUE AFUA_5G12770)"/>
    <property type="match status" value="1"/>
</dbReference>
<evidence type="ECO:0000313" key="3">
    <source>
        <dbReference type="Proteomes" id="UP001649381"/>
    </source>
</evidence>
<evidence type="ECO:0000313" key="2">
    <source>
        <dbReference type="EMBL" id="MCF6136558.1"/>
    </source>
</evidence>
<dbReference type="InterPro" id="IPR036866">
    <property type="entry name" value="RibonucZ/Hydroxyglut_hydro"/>
</dbReference>
<dbReference type="Proteomes" id="UP001649381">
    <property type="component" value="Unassembled WGS sequence"/>
</dbReference>
<organism evidence="2 3">
    <name type="scientific">Pseudalkalibacillus berkeleyi</name>
    <dbReference type="NCBI Taxonomy" id="1069813"/>
    <lineage>
        <taxon>Bacteria</taxon>
        <taxon>Bacillati</taxon>
        <taxon>Bacillota</taxon>
        <taxon>Bacilli</taxon>
        <taxon>Bacillales</taxon>
        <taxon>Fictibacillaceae</taxon>
        <taxon>Pseudalkalibacillus</taxon>
    </lineage>
</organism>
<dbReference type="Gene3D" id="3.60.15.10">
    <property type="entry name" value="Ribonuclease Z/Hydroxyacylglutathione hydrolase-like"/>
    <property type="match status" value="1"/>
</dbReference>
<comment type="caution">
    <text evidence="2">The sequence shown here is derived from an EMBL/GenBank/DDBJ whole genome shotgun (WGS) entry which is preliminary data.</text>
</comment>